<evidence type="ECO:0000313" key="2">
    <source>
        <dbReference type="Proteomes" id="UP000825935"/>
    </source>
</evidence>
<keyword evidence="2" id="KW-1185">Reference proteome</keyword>
<dbReference type="Proteomes" id="UP000825935">
    <property type="component" value="Chromosome 36"/>
</dbReference>
<comment type="caution">
    <text evidence="1">The sequence shown here is derived from an EMBL/GenBank/DDBJ whole genome shotgun (WGS) entry which is preliminary data.</text>
</comment>
<proteinExistence type="predicted"/>
<reference evidence="1" key="1">
    <citation type="submission" date="2021-08" db="EMBL/GenBank/DDBJ databases">
        <title>WGS assembly of Ceratopteris richardii.</title>
        <authorList>
            <person name="Marchant D.B."/>
            <person name="Chen G."/>
            <person name="Jenkins J."/>
            <person name="Shu S."/>
            <person name="Leebens-Mack J."/>
            <person name="Grimwood J."/>
            <person name="Schmutz J."/>
            <person name="Soltis P."/>
            <person name="Soltis D."/>
            <person name="Chen Z.-H."/>
        </authorList>
    </citation>
    <scope>NUCLEOTIDE SEQUENCE</scope>
    <source>
        <strain evidence="1">Whitten #5841</strain>
        <tissue evidence="1">Leaf</tissue>
    </source>
</reference>
<evidence type="ECO:0000313" key="1">
    <source>
        <dbReference type="EMBL" id="KAH7280769.1"/>
    </source>
</evidence>
<dbReference type="AlphaFoldDB" id="A0A8T2QAE0"/>
<accession>A0A8T2QAE0</accession>
<organism evidence="1 2">
    <name type="scientific">Ceratopteris richardii</name>
    <name type="common">Triangle waterfern</name>
    <dbReference type="NCBI Taxonomy" id="49495"/>
    <lineage>
        <taxon>Eukaryota</taxon>
        <taxon>Viridiplantae</taxon>
        <taxon>Streptophyta</taxon>
        <taxon>Embryophyta</taxon>
        <taxon>Tracheophyta</taxon>
        <taxon>Polypodiopsida</taxon>
        <taxon>Polypodiidae</taxon>
        <taxon>Polypodiales</taxon>
        <taxon>Pteridineae</taxon>
        <taxon>Pteridaceae</taxon>
        <taxon>Parkerioideae</taxon>
        <taxon>Ceratopteris</taxon>
    </lineage>
</organism>
<gene>
    <name evidence="1" type="ORF">KP509_36G013600</name>
</gene>
<protein>
    <submittedName>
        <fullName evidence="1">Uncharacterized protein</fullName>
    </submittedName>
</protein>
<dbReference type="EMBL" id="CM035441">
    <property type="protein sequence ID" value="KAH7280769.1"/>
    <property type="molecule type" value="Genomic_DNA"/>
</dbReference>
<name>A0A8T2QAE0_CERRI</name>
<sequence length="143" mass="16426">MPGNLQRQAENEGTFYLARQPFIHPEGRPTAEMHLFNHGTTSVGEFCEQADKRTTSNVEKRLLTSEVDTRDLKRLKPSGYSTHSPFQPCKANDPLHLRWNTLRQLLPQNPQVPIDEDDLLSLVLEYVRSLEAQIKAFKNETCH</sequence>